<evidence type="ECO:0000313" key="3">
    <source>
        <dbReference type="Proteomes" id="UP001159363"/>
    </source>
</evidence>
<evidence type="ECO:0000256" key="1">
    <source>
        <dbReference type="SAM" id="MobiDB-lite"/>
    </source>
</evidence>
<protein>
    <submittedName>
        <fullName evidence="2">Uncharacterized protein</fullName>
    </submittedName>
</protein>
<dbReference type="EMBL" id="JARBHB010000010">
    <property type="protein sequence ID" value="KAJ8874017.1"/>
    <property type="molecule type" value="Genomic_DNA"/>
</dbReference>
<gene>
    <name evidence="2" type="ORF">PR048_024857</name>
</gene>
<feature type="region of interest" description="Disordered" evidence="1">
    <location>
        <begin position="878"/>
        <end position="897"/>
    </location>
</feature>
<name>A0ABQ9GPQ2_9NEOP</name>
<dbReference type="Proteomes" id="UP001159363">
    <property type="component" value="Chromosome 9"/>
</dbReference>
<proteinExistence type="predicted"/>
<organism evidence="2 3">
    <name type="scientific">Dryococelus australis</name>
    <dbReference type="NCBI Taxonomy" id="614101"/>
    <lineage>
        <taxon>Eukaryota</taxon>
        <taxon>Metazoa</taxon>
        <taxon>Ecdysozoa</taxon>
        <taxon>Arthropoda</taxon>
        <taxon>Hexapoda</taxon>
        <taxon>Insecta</taxon>
        <taxon>Pterygota</taxon>
        <taxon>Neoptera</taxon>
        <taxon>Polyneoptera</taxon>
        <taxon>Phasmatodea</taxon>
        <taxon>Verophasmatodea</taxon>
        <taxon>Anareolatae</taxon>
        <taxon>Phasmatidae</taxon>
        <taxon>Eurycanthinae</taxon>
        <taxon>Dryococelus</taxon>
    </lineage>
</organism>
<comment type="caution">
    <text evidence="2">The sequence shown here is derived from an EMBL/GenBank/DDBJ whole genome shotgun (WGS) entry which is preliminary data.</text>
</comment>
<accession>A0ABQ9GPQ2</accession>
<reference evidence="2 3" key="1">
    <citation type="submission" date="2023-02" db="EMBL/GenBank/DDBJ databases">
        <title>LHISI_Scaffold_Assembly.</title>
        <authorList>
            <person name="Stuart O.P."/>
            <person name="Cleave R."/>
            <person name="Magrath M.J.L."/>
            <person name="Mikheyev A.S."/>
        </authorList>
    </citation>
    <scope>NUCLEOTIDE SEQUENCE [LARGE SCALE GENOMIC DNA]</scope>
    <source>
        <strain evidence="2">Daus_M_001</strain>
        <tissue evidence="2">Leg muscle</tissue>
    </source>
</reference>
<evidence type="ECO:0000313" key="2">
    <source>
        <dbReference type="EMBL" id="KAJ8874017.1"/>
    </source>
</evidence>
<sequence>MAPSNENDIFLKMTTIEPRYSYLSSNVEADLDAGLRRPTYQFFMTAPWPLLGRRQCREKALFKVFRRPVFLVLAQSCLGSQFGEGISCRFRQQAWAMAPCKGAFRQAVKSRPGHAIITSRRPAEGIFTKPAERARVASAAIRDSGRAGRREYCTAADKVSQPQYELGFFKIRLAFNTVYNVVGYKTSWLEKAGELLRSPIFLLWVIATKFAWELPARSAGSFAFAFSGRRLAVRRCPRAADACAEARHVCEILGVLKLEGVLWQTHEARSFSETALLSNDWPGISVIRIAAPSRSLHSFEFDTLHTRLAITQSVILTEELLSHPKCTSLVVCSLRGFSKCAANVRDGMLSMEYGYLEQCSGLLPFSHNLEEHSCFIQSRVPGDDSAHHAFPFSKGFVNLHFPPDMQMVANLPSSLAFAGISRNPPPFFFLPLVWRQEGSQAGPFNLPPPHLLTPVHAKQAALFCVPFHDDGSPLPRRRIAFTRAPRKWPFPSQYRAQTALSVCTLGGGQSRRYQLATVSALVIEVHMEWCWSEGARETGHPRENPPISGIVRHDSHMQKSRGDTAWNRSRLVRTVNWPCITHPPAQKLLTQISSNYNTEMWWRPIMDEPHEDDRQMRVITRSSKATAGSTSVTTPFRGRISTFRAARLYSETSSYLPHDNFGKCSACRDLAVTALYMASPCIVYARNFAIGESLQDHHDLRSGPPLWFQLVVSVGFGVRCALEVDSDLAILTHTHTHTPSVYVYTSKGATVDEMLACRPLIIAICVQLTGGAAYVLPQLRILPHNLAFILPAVLLRRQECPAVGAVDSLCLYLPILSHRKRKFQFGTRSNCHTLIIASFNSENMPVIKLLWICGNPDMYSFKNEQSIDVKSGIDPRGIPAPKIYKRGRHTGDTNTHA</sequence>
<keyword evidence="3" id="KW-1185">Reference proteome</keyword>